<sequence>MKTRKDRSSFSQGFEEMVNRDVGCRKDKGRWSLEEEELTKVIEKDVSLGWSTGPLPENLRAQNVFDEFFQPVKPTLGQNSKAETE</sequence>
<evidence type="ECO:0000313" key="1">
    <source>
        <dbReference type="EMBL" id="KAI9178618.1"/>
    </source>
</evidence>
<reference evidence="1" key="1">
    <citation type="journal article" date="2022" name="Plant J.">
        <title>Strategies of tolerance reflected in two North American maple genomes.</title>
        <authorList>
            <person name="McEvoy S.L."/>
            <person name="Sezen U.U."/>
            <person name="Trouern-Trend A."/>
            <person name="McMahon S.M."/>
            <person name="Schaberg P.G."/>
            <person name="Yang J."/>
            <person name="Wegrzyn J.L."/>
            <person name="Swenson N.G."/>
        </authorList>
    </citation>
    <scope>NUCLEOTIDE SEQUENCE</scope>
    <source>
        <strain evidence="1">91603</strain>
    </source>
</reference>
<organism evidence="1 2">
    <name type="scientific">Acer negundo</name>
    <name type="common">Box elder</name>
    <dbReference type="NCBI Taxonomy" id="4023"/>
    <lineage>
        <taxon>Eukaryota</taxon>
        <taxon>Viridiplantae</taxon>
        <taxon>Streptophyta</taxon>
        <taxon>Embryophyta</taxon>
        <taxon>Tracheophyta</taxon>
        <taxon>Spermatophyta</taxon>
        <taxon>Magnoliopsida</taxon>
        <taxon>eudicotyledons</taxon>
        <taxon>Gunneridae</taxon>
        <taxon>Pentapetalae</taxon>
        <taxon>rosids</taxon>
        <taxon>malvids</taxon>
        <taxon>Sapindales</taxon>
        <taxon>Sapindaceae</taxon>
        <taxon>Hippocastanoideae</taxon>
        <taxon>Acereae</taxon>
        <taxon>Acer</taxon>
    </lineage>
</organism>
<dbReference type="Proteomes" id="UP001064489">
    <property type="component" value="Chromosome 5"/>
</dbReference>
<name>A0AAD5NTB8_ACENE</name>
<comment type="caution">
    <text evidence="1">The sequence shown here is derived from an EMBL/GenBank/DDBJ whole genome shotgun (WGS) entry which is preliminary data.</text>
</comment>
<accession>A0AAD5NTB8</accession>
<keyword evidence="2" id="KW-1185">Reference proteome</keyword>
<evidence type="ECO:0000313" key="2">
    <source>
        <dbReference type="Proteomes" id="UP001064489"/>
    </source>
</evidence>
<dbReference type="EMBL" id="JAJSOW010000102">
    <property type="protein sequence ID" value="KAI9178618.1"/>
    <property type="molecule type" value="Genomic_DNA"/>
</dbReference>
<dbReference type="AlphaFoldDB" id="A0AAD5NTB8"/>
<protein>
    <submittedName>
        <fullName evidence="1">Uncharacterized protein</fullName>
    </submittedName>
</protein>
<proteinExistence type="predicted"/>
<gene>
    <name evidence="1" type="ORF">LWI28_028641</name>
</gene>
<reference evidence="1" key="2">
    <citation type="submission" date="2023-02" db="EMBL/GenBank/DDBJ databases">
        <authorList>
            <person name="Swenson N.G."/>
            <person name="Wegrzyn J.L."/>
            <person name="Mcevoy S.L."/>
        </authorList>
    </citation>
    <scope>NUCLEOTIDE SEQUENCE</scope>
    <source>
        <strain evidence="1">91603</strain>
        <tissue evidence="1">Leaf</tissue>
    </source>
</reference>